<dbReference type="InterPro" id="IPR036322">
    <property type="entry name" value="WD40_repeat_dom_sf"/>
</dbReference>
<reference evidence="3" key="1">
    <citation type="submission" date="2014-08" db="EMBL/GenBank/DDBJ databases">
        <authorList>
            <person name="Murali S."/>
            <person name="Richards S."/>
            <person name="Bandaranaike D."/>
            <person name="Bellair M."/>
            <person name="Blankenburg K."/>
            <person name="Chao H."/>
            <person name="Dinh H."/>
            <person name="Doddapaneni H."/>
            <person name="Dugan-Rocha S."/>
            <person name="Elkadiri S."/>
            <person name="Gnanaolivu R."/>
            <person name="Hughes D."/>
            <person name="Lee S."/>
            <person name="Li M."/>
            <person name="Ming W."/>
            <person name="Munidasa M."/>
            <person name="Muniz J."/>
            <person name="Nguyen L."/>
            <person name="Osuji N."/>
            <person name="Pu L.-L."/>
            <person name="Puazo M."/>
            <person name="Skinner E."/>
            <person name="Qu C."/>
            <person name="Quiroz J."/>
            <person name="Raj R."/>
            <person name="Weissenberger G."/>
            <person name="Xin Y."/>
            <person name="Zou X."/>
            <person name="Han Y."/>
            <person name="Worley K."/>
            <person name="Muzny D."/>
            <person name="Gibbs R."/>
        </authorList>
    </citation>
    <scope>NUCLEOTIDE SEQUENCE</scope>
    <source>
        <strain evidence="3">HAZT.00-mixed</strain>
        <tissue evidence="3">Whole organism</tissue>
    </source>
</reference>
<dbReference type="OrthoDB" id="408728at2759"/>
<dbReference type="GO" id="GO:0030992">
    <property type="term" value="C:intraciliary transport particle B"/>
    <property type="evidence" value="ECO:0007669"/>
    <property type="project" value="TreeGrafter"/>
</dbReference>
<evidence type="ECO:0000313" key="3">
    <source>
        <dbReference type="EMBL" id="KAA0196997.1"/>
    </source>
</evidence>
<keyword evidence="1" id="KW-0853">WD repeat</keyword>
<proteinExistence type="predicted"/>
<dbReference type="SMART" id="SM00320">
    <property type="entry name" value="WD40"/>
    <property type="match status" value="3"/>
</dbReference>
<dbReference type="EMBL" id="JQDR03008565">
    <property type="protein sequence ID" value="KAA0196997.1"/>
    <property type="molecule type" value="Genomic_DNA"/>
</dbReference>
<dbReference type="Pfam" id="PF00400">
    <property type="entry name" value="WD40"/>
    <property type="match status" value="1"/>
</dbReference>
<reference evidence="3" key="3">
    <citation type="submission" date="2019-06" db="EMBL/GenBank/DDBJ databases">
        <authorList>
            <person name="Poynton C."/>
            <person name="Hasenbein S."/>
            <person name="Benoit J.B."/>
            <person name="Sepulveda M.S."/>
            <person name="Poelchau M.F."/>
            <person name="Murali S.C."/>
            <person name="Chen S."/>
            <person name="Glastad K.M."/>
            <person name="Werren J.H."/>
            <person name="Vineis J.H."/>
            <person name="Bowen J.L."/>
            <person name="Friedrich M."/>
            <person name="Jones J."/>
            <person name="Robertson H.M."/>
            <person name="Feyereisen R."/>
            <person name="Mechler-Hickson A."/>
            <person name="Mathers N."/>
            <person name="Lee C.E."/>
            <person name="Colbourne J.K."/>
            <person name="Biales A."/>
            <person name="Johnston J.S."/>
            <person name="Wellborn G.A."/>
            <person name="Rosendale A.J."/>
            <person name="Cridge A.G."/>
            <person name="Munoz-Torres M.C."/>
            <person name="Bain P.A."/>
            <person name="Manny A.R."/>
            <person name="Major K.M."/>
            <person name="Lambert F.N."/>
            <person name="Vulpe C.D."/>
            <person name="Tuck P."/>
            <person name="Blalock B.J."/>
            <person name="Lin Y.-Y."/>
            <person name="Smith M.E."/>
            <person name="Ochoa-Acuna H."/>
            <person name="Chen M.-J.M."/>
            <person name="Childers C.P."/>
            <person name="Qu J."/>
            <person name="Dugan S."/>
            <person name="Lee S.L."/>
            <person name="Chao H."/>
            <person name="Dinh H."/>
            <person name="Han Y."/>
            <person name="Doddapaneni H."/>
            <person name="Worley K.C."/>
            <person name="Muzny D.M."/>
            <person name="Gibbs R.A."/>
            <person name="Richards S."/>
        </authorList>
    </citation>
    <scope>NUCLEOTIDE SEQUENCE</scope>
    <source>
        <strain evidence="3">HAZT.00-mixed</strain>
        <tissue evidence="3">Whole organism</tissue>
    </source>
</reference>
<dbReference type="InterPro" id="IPR001680">
    <property type="entry name" value="WD40_rpt"/>
</dbReference>
<protein>
    <submittedName>
        <fullName evidence="3">Uncharacterized protein</fullName>
    </submittedName>
</protein>
<dbReference type="Gene3D" id="2.130.10.10">
    <property type="entry name" value="YVTN repeat-like/Quinoprotein amine dehydrogenase"/>
    <property type="match status" value="1"/>
</dbReference>
<gene>
    <name evidence="3" type="ORF">HAZT_HAZT008349</name>
</gene>
<organism evidence="3">
    <name type="scientific">Hyalella azteca</name>
    <name type="common">Amphipod</name>
    <dbReference type="NCBI Taxonomy" id="294128"/>
    <lineage>
        <taxon>Eukaryota</taxon>
        <taxon>Metazoa</taxon>
        <taxon>Ecdysozoa</taxon>
        <taxon>Arthropoda</taxon>
        <taxon>Crustacea</taxon>
        <taxon>Multicrustacea</taxon>
        <taxon>Malacostraca</taxon>
        <taxon>Eumalacostraca</taxon>
        <taxon>Peracarida</taxon>
        <taxon>Amphipoda</taxon>
        <taxon>Senticaudata</taxon>
        <taxon>Talitrida</taxon>
        <taxon>Talitroidea</taxon>
        <taxon>Hyalellidae</taxon>
        <taxon>Hyalella</taxon>
    </lineage>
</organism>
<name>A0A6A0H3Q6_HYAAZ</name>
<feature type="repeat" description="WD" evidence="1">
    <location>
        <begin position="9"/>
        <end position="41"/>
    </location>
</feature>
<evidence type="ECO:0000256" key="1">
    <source>
        <dbReference type="PROSITE-ProRule" id="PRU00221"/>
    </source>
</evidence>
<dbReference type="PROSITE" id="PS50294">
    <property type="entry name" value="WD_REPEATS_REGION"/>
    <property type="match status" value="1"/>
</dbReference>
<evidence type="ECO:0000256" key="2">
    <source>
        <dbReference type="SAM" id="MobiDB-lite"/>
    </source>
</evidence>
<dbReference type="PANTHER" id="PTHR24098">
    <property type="entry name" value="OUTER SEGMENT 5"/>
    <property type="match status" value="1"/>
</dbReference>
<feature type="compositionally biased region" description="Basic and acidic residues" evidence="2">
    <location>
        <begin position="247"/>
        <end position="264"/>
    </location>
</feature>
<comment type="caution">
    <text evidence="3">The sequence shown here is derived from an EMBL/GenBank/DDBJ whole genome shotgun (WGS) entry which is preliminary data.</text>
</comment>
<dbReference type="AlphaFoldDB" id="A0A6A0H3Q6"/>
<dbReference type="GO" id="GO:0060271">
    <property type="term" value="P:cilium assembly"/>
    <property type="evidence" value="ECO:0007669"/>
    <property type="project" value="TreeGrafter"/>
</dbReference>
<dbReference type="InterPro" id="IPR015943">
    <property type="entry name" value="WD40/YVTN_repeat-like_dom_sf"/>
</dbReference>
<sequence length="264" mass="29916">MKTIRTFIWEAHEALVLKVAWNPNTGLIVSWGEDERYKVWDHDGRQLHISAPRYQNITALAWAADGQLFVMGSYNALILCDKNGWCHSLHRPACGSLLNLAWSNDGSQVAGAGENGHVVIARVIEKWVATPKDEDRLHNCTRIEDPTKDVDFHYLVEKRDDLVRPIPYKTDKQSESGTRATGCKKNHLYMLPVAQRWSEYGQTGRHSFWRYLFGTVKFLILNVKTGDKSKLEAIANPVGQTETTYNSRKDGSIGRDRRASAFTG</sequence>
<dbReference type="Proteomes" id="UP000711488">
    <property type="component" value="Unassembled WGS sequence"/>
</dbReference>
<dbReference type="PROSITE" id="PS50082">
    <property type="entry name" value="WD_REPEATS_2"/>
    <property type="match status" value="1"/>
</dbReference>
<accession>A0A6A0H3Q6</accession>
<feature type="region of interest" description="Disordered" evidence="2">
    <location>
        <begin position="242"/>
        <end position="264"/>
    </location>
</feature>
<reference evidence="3" key="2">
    <citation type="journal article" date="2018" name="Environ. Sci. Technol.">
        <title>The Toxicogenome of Hyalella azteca: A Model for Sediment Ecotoxicology and Evolutionary Toxicology.</title>
        <authorList>
            <person name="Poynton H.C."/>
            <person name="Hasenbein S."/>
            <person name="Benoit J.B."/>
            <person name="Sepulveda M.S."/>
            <person name="Poelchau M.F."/>
            <person name="Hughes D.S.T."/>
            <person name="Murali S.C."/>
            <person name="Chen S."/>
            <person name="Glastad K.M."/>
            <person name="Goodisman M.A.D."/>
            <person name="Werren J.H."/>
            <person name="Vineis J.H."/>
            <person name="Bowen J.L."/>
            <person name="Friedrich M."/>
            <person name="Jones J."/>
            <person name="Robertson H.M."/>
            <person name="Feyereisen R."/>
            <person name="Mechler-Hickson A."/>
            <person name="Mathers N."/>
            <person name="Lee C.E."/>
            <person name="Colbourne J.K."/>
            <person name="Biales A."/>
            <person name="Johnston J.S."/>
            <person name="Wellborn G.A."/>
            <person name="Rosendale A.J."/>
            <person name="Cridge A.G."/>
            <person name="Munoz-Torres M.C."/>
            <person name="Bain P.A."/>
            <person name="Manny A.R."/>
            <person name="Major K.M."/>
            <person name="Lambert F.N."/>
            <person name="Vulpe C.D."/>
            <person name="Tuck P."/>
            <person name="Blalock B.J."/>
            <person name="Lin Y.Y."/>
            <person name="Smith M.E."/>
            <person name="Ochoa-Acuna H."/>
            <person name="Chen M.M."/>
            <person name="Childers C.P."/>
            <person name="Qu J."/>
            <person name="Dugan S."/>
            <person name="Lee S.L."/>
            <person name="Chao H."/>
            <person name="Dinh H."/>
            <person name="Han Y."/>
            <person name="Doddapaneni H."/>
            <person name="Worley K.C."/>
            <person name="Muzny D.M."/>
            <person name="Gibbs R.A."/>
            <person name="Richards S."/>
        </authorList>
    </citation>
    <scope>NUCLEOTIDE SEQUENCE</scope>
    <source>
        <strain evidence="3">HAZT.00-mixed</strain>
        <tissue evidence="3">Whole organism</tissue>
    </source>
</reference>
<dbReference type="GO" id="GO:0005929">
    <property type="term" value="C:cilium"/>
    <property type="evidence" value="ECO:0007669"/>
    <property type="project" value="TreeGrafter"/>
</dbReference>
<dbReference type="PANTHER" id="PTHR24098:SF0">
    <property type="entry name" value="OUTER SEGMENT 5"/>
    <property type="match status" value="1"/>
</dbReference>
<dbReference type="SUPFAM" id="SSF50978">
    <property type="entry name" value="WD40 repeat-like"/>
    <property type="match status" value="1"/>
</dbReference>